<dbReference type="Gene3D" id="3.30.1330.60">
    <property type="entry name" value="OmpA-like domain"/>
    <property type="match status" value="1"/>
</dbReference>
<dbReference type="RefSeq" id="WP_277900112.1">
    <property type="nucleotide sequence ID" value="NZ_JAPMUA010000003.1"/>
</dbReference>
<evidence type="ECO:0000313" key="5">
    <source>
        <dbReference type="Proteomes" id="UP001153642"/>
    </source>
</evidence>
<feature type="domain" description="OmpA-like" evidence="3">
    <location>
        <begin position="320"/>
        <end position="437"/>
    </location>
</feature>
<dbReference type="PANTHER" id="PTHR30329:SF21">
    <property type="entry name" value="LIPOPROTEIN YIAD-RELATED"/>
    <property type="match status" value="1"/>
</dbReference>
<gene>
    <name evidence="4" type="ORF">OSR52_08825</name>
</gene>
<proteinExistence type="predicted"/>
<dbReference type="InterPro" id="IPR036737">
    <property type="entry name" value="OmpA-like_sf"/>
</dbReference>
<accession>A0ABT6FRS3</accession>
<reference evidence="4" key="1">
    <citation type="submission" date="2022-11" db="EMBL/GenBank/DDBJ databases">
        <title>High-quality draft genome sequence of Galbibacter sp. strain CMA-7.</title>
        <authorList>
            <person name="Wei L."/>
            <person name="Dong C."/>
            <person name="Shao Z."/>
        </authorList>
    </citation>
    <scope>NUCLEOTIDE SEQUENCE</scope>
    <source>
        <strain evidence="4">CMA-7</strain>
    </source>
</reference>
<dbReference type="CDD" id="cd07185">
    <property type="entry name" value="OmpA_C-like"/>
    <property type="match status" value="1"/>
</dbReference>
<keyword evidence="5" id="KW-1185">Reference proteome</keyword>
<dbReference type="EMBL" id="JAPMUA010000003">
    <property type="protein sequence ID" value="MDG3585973.1"/>
    <property type="molecule type" value="Genomic_DNA"/>
</dbReference>
<dbReference type="PANTHER" id="PTHR30329">
    <property type="entry name" value="STATOR ELEMENT OF FLAGELLAR MOTOR COMPLEX"/>
    <property type="match status" value="1"/>
</dbReference>
<comment type="caution">
    <text evidence="4">The sequence shown here is derived from an EMBL/GenBank/DDBJ whole genome shotgun (WGS) entry which is preliminary data.</text>
</comment>
<dbReference type="PROSITE" id="PS51123">
    <property type="entry name" value="OMPA_2"/>
    <property type="match status" value="1"/>
</dbReference>
<dbReference type="SUPFAM" id="SSF103088">
    <property type="entry name" value="OmpA-like"/>
    <property type="match status" value="1"/>
</dbReference>
<evidence type="ECO:0000256" key="2">
    <source>
        <dbReference type="SAM" id="MobiDB-lite"/>
    </source>
</evidence>
<dbReference type="InterPro" id="IPR025665">
    <property type="entry name" value="Beta-barrel_OMP_2"/>
</dbReference>
<dbReference type="InterPro" id="IPR050330">
    <property type="entry name" value="Bact_OuterMem_StrucFunc"/>
</dbReference>
<dbReference type="Pfam" id="PF00691">
    <property type="entry name" value="OmpA"/>
    <property type="match status" value="1"/>
</dbReference>
<dbReference type="Proteomes" id="UP001153642">
    <property type="component" value="Unassembled WGS sequence"/>
</dbReference>
<evidence type="ECO:0000313" key="4">
    <source>
        <dbReference type="EMBL" id="MDG3585973.1"/>
    </source>
</evidence>
<feature type="region of interest" description="Disordered" evidence="2">
    <location>
        <begin position="407"/>
        <end position="426"/>
    </location>
</feature>
<organism evidence="4 5">
    <name type="scientific">Galbibacter pacificus</name>
    <dbReference type="NCBI Taxonomy" id="2996052"/>
    <lineage>
        <taxon>Bacteria</taxon>
        <taxon>Pseudomonadati</taxon>
        <taxon>Bacteroidota</taxon>
        <taxon>Flavobacteriia</taxon>
        <taxon>Flavobacteriales</taxon>
        <taxon>Flavobacteriaceae</taxon>
        <taxon>Galbibacter</taxon>
    </lineage>
</organism>
<dbReference type="Pfam" id="PF13568">
    <property type="entry name" value="OMP_b-brl_2"/>
    <property type="match status" value="1"/>
</dbReference>
<name>A0ABT6FRS3_9FLAO</name>
<sequence length="437" mass="47214">MKIKILTGLSLIGVLFGRAQEITFKLNGGLSGISYESPVGNGSLGLGGGTGLGYTYFLNGRWGIQTGIEAQYNGNTFELDDGRQVTSDEIDDQGSAFEYRASAVSYKEEQHFYSFAVPLLLQYRGSVSSKTGFYIGLGGKVLFPTGQKIKAGAQTLSLSGYYPDLDLEINDLPVHGFGTVNDWEDDTSVSLRTSVLLSMEGGLSFRLRKNLRLYTGVYADYGLTDLQGKGPSSNLVSYSAGGIEATAANGVMSTEGTVKNSNYLSAGIQVKLGFQPGKRDVPEQGEERIVVKETVEVKEQAPVVVKEPKGGAAKRPVFTGTEIAYIEGPLVFGNIDRTDIPEPLTGRLDTIADMLNKEETAQLRITGHTCNVGNESLNKRIGMERAVAVATYLEAQGVSRDRMELLSKGESEPLLPNTSAENREKNRRVSIDVISEE</sequence>
<evidence type="ECO:0000256" key="1">
    <source>
        <dbReference type="PROSITE-ProRule" id="PRU00473"/>
    </source>
</evidence>
<evidence type="ECO:0000259" key="3">
    <source>
        <dbReference type="PROSITE" id="PS51123"/>
    </source>
</evidence>
<keyword evidence="1" id="KW-0472">Membrane</keyword>
<dbReference type="InterPro" id="IPR006665">
    <property type="entry name" value="OmpA-like"/>
</dbReference>
<protein>
    <submittedName>
        <fullName evidence="4">OmpA family protein</fullName>
    </submittedName>
</protein>